<evidence type="ECO:0000256" key="7">
    <source>
        <dbReference type="ARBA" id="ARBA00022840"/>
    </source>
</evidence>
<dbReference type="EMBL" id="SZPX01000001">
    <property type="protein sequence ID" value="TKI71220.1"/>
    <property type="molecule type" value="Genomic_DNA"/>
</dbReference>
<proteinExistence type="predicted"/>
<dbReference type="InterPro" id="IPR013587">
    <property type="entry name" value="Nitrate/nitrite_sensing"/>
</dbReference>
<evidence type="ECO:0000259" key="15">
    <source>
        <dbReference type="PROSITE" id="PS50110"/>
    </source>
</evidence>
<dbReference type="PANTHER" id="PTHR45339">
    <property type="entry name" value="HYBRID SIGNAL TRANSDUCTION HISTIDINE KINASE J"/>
    <property type="match status" value="1"/>
</dbReference>
<feature type="domain" description="Histidine kinase" evidence="14">
    <location>
        <begin position="410"/>
        <end position="633"/>
    </location>
</feature>
<evidence type="ECO:0000256" key="6">
    <source>
        <dbReference type="ARBA" id="ARBA00022777"/>
    </source>
</evidence>
<evidence type="ECO:0000256" key="1">
    <source>
        <dbReference type="ARBA" id="ARBA00000085"/>
    </source>
</evidence>
<feature type="coiled-coil region" evidence="12">
    <location>
        <begin position="347"/>
        <end position="400"/>
    </location>
</feature>
<dbReference type="AlphaFoldDB" id="A0A4U2ZCA8"/>
<evidence type="ECO:0000256" key="4">
    <source>
        <dbReference type="ARBA" id="ARBA00022679"/>
    </source>
</evidence>
<dbReference type="Proteomes" id="UP000309561">
    <property type="component" value="Unassembled WGS sequence"/>
</dbReference>
<evidence type="ECO:0000313" key="16">
    <source>
        <dbReference type="EMBL" id="TKI71220.1"/>
    </source>
</evidence>
<comment type="subunit">
    <text evidence="9">At low DSF concentrations, interacts with RpfF.</text>
</comment>
<keyword evidence="13" id="KW-0812">Transmembrane</keyword>
<dbReference type="EC" id="2.7.13.3" evidence="2"/>
<accession>A0A4U2ZCA8</accession>
<dbReference type="Gene3D" id="3.40.50.2300">
    <property type="match status" value="1"/>
</dbReference>
<evidence type="ECO:0000256" key="12">
    <source>
        <dbReference type="SAM" id="Coils"/>
    </source>
</evidence>
<dbReference type="RefSeq" id="WP_137011838.1">
    <property type="nucleotide sequence ID" value="NZ_SZPX01000001.1"/>
</dbReference>
<dbReference type="PROSITE" id="PS50110">
    <property type="entry name" value="RESPONSE_REGULATORY"/>
    <property type="match status" value="1"/>
</dbReference>
<dbReference type="Pfam" id="PF08376">
    <property type="entry name" value="NIT"/>
    <property type="match status" value="1"/>
</dbReference>
<keyword evidence="13" id="KW-0472">Membrane</keyword>
<dbReference type="Pfam" id="PF00512">
    <property type="entry name" value="HisKA"/>
    <property type="match status" value="1"/>
</dbReference>
<dbReference type="SUPFAM" id="SSF47384">
    <property type="entry name" value="Homodimeric domain of signal transducing histidine kinase"/>
    <property type="match status" value="1"/>
</dbReference>
<comment type="caution">
    <text evidence="16">The sequence shown here is derived from an EMBL/GenBank/DDBJ whole genome shotgun (WGS) entry which is preliminary data.</text>
</comment>
<dbReference type="FunFam" id="1.10.287.130:FF:000002">
    <property type="entry name" value="Two-component osmosensing histidine kinase"/>
    <property type="match status" value="1"/>
</dbReference>
<keyword evidence="3 11" id="KW-0597">Phosphoprotein</keyword>
<dbReference type="SUPFAM" id="SSF52172">
    <property type="entry name" value="CheY-like"/>
    <property type="match status" value="1"/>
</dbReference>
<evidence type="ECO:0000313" key="17">
    <source>
        <dbReference type="Proteomes" id="UP000309561"/>
    </source>
</evidence>
<keyword evidence="4" id="KW-0808">Transferase</keyword>
<evidence type="ECO:0000256" key="11">
    <source>
        <dbReference type="PROSITE-ProRule" id="PRU00169"/>
    </source>
</evidence>
<evidence type="ECO:0000256" key="13">
    <source>
        <dbReference type="SAM" id="Phobius"/>
    </source>
</evidence>
<evidence type="ECO:0000256" key="5">
    <source>
        <dbReference type="ARBA" id="ARBA00022741"/>
    </source>
</evidence>
<keyword evidence="5" id="KW-0547">Nucleotide-binding</keyword>
<dbReference type="GO" id="GO:0005524">
    <property type="term" value="F:ATP binding"/>
    <property type="evidence" value="ECO:0007669"/>
    <property type="project" value="UniProtKB-KW"/>
</dbReference>
<name>A0A4U2ZCA8_9BACT</name>
<dbReference type="InterPro" id="IPR005467">
    <property type="entry name" value="His_kinase_dom"/>
</dbReference>
<evidence type="ECO:0000259" key="14">
    <source>
        <dbReference type="PROSITE" id="PS50109"/>
    </source>
</evidence>
<dbReference type="PANTHER" id="PTHR45339:SF1">
    <property type="entry name" value="HYBRID SIGNAL TRANSDUCTION HISTIDINE KINASE J"/>
    <property type="match status" value="1"/>
</dbReference>
<dbReference type="PRINTS" id="PR00344">
    <property type="entry name" value="BCTRLSENSOR"/>
</dbReference>
<keyword evidence="6" id="KW-0418">Kinase</keyword>
<dbReference type="InterPro" id="IPR036890">
    <property type="entry name" value="HATPase_C_sf"/>
</dbReference>
<dbReference type="SMART" id="SM00387">
    <property type="entry name" value="HATPase_c"/>
    <property type="match status" value="1"/>
</dbReference>
<feature type="domain" description="Response regulatory" evidence="15">
    <location>
        <begin position="787"/>
        <end position="906"/>
    </location>
</feature>
<dbReference type="SUPFAM" id="SSF55874">
    <property type="entry name" value="ATPase domain of HSP90 chaperone/DNA topoisomerase II/histidine kinase"/>
    <property type="match status" value="1"/>
</dbReference>
<keyword evidence="17" id="KW-1185">Reference proteome</keyword>
<evidence type="ECO:0000256" key="3">
    <source>
        <dbReference type="ARBA" id="ARBA00022553"/>
    </source>
</evidence>
<dbReference type="Gene3D" id="1.10.287.130">
    <property type="match status" value="1"/>
</dbReference>
<dbReference type="CDD" id="cd17546">
    <property type="entry name" value="REC_hyHK_CKI1_RcsC-like"/>
    <property type="match status" value="1"/>
</dbReference>
<comment type="catalytic activity">
    <reaction evidence="1">
        <text>ATP + protein L-histidine = ADP + protein N-phospho-L-histidine.</text>
        <dbReference type="EC" id="2.7.13.3"/>
    </reaction>
</comment>
<evidence type="ECO:0000256" key="8">
    <source>
        <dbReference type="ARBA" id="ARBA00023012"/>
    </source>
</evidence>
<dbReference type="CDD" id="cd00082">
    <property type="entry name" value="HisKA"/>
    <property type="match status" value="1"/>
</dbReference>
<sequence>MQLGLKNRLRLISLLPIIVLFALSSYFVYNSFMNYKMAQQLQEKLNQNKLLNEVVGNVARERGMSSMFLGNKTENILKSLNEQRKIVDEKTEKYLNYIENNELLHKHTSEGGNAACLTCANMQSTIAAINKIKEIRPLVDANNIDFDEMFTNVYSSAQDILVSQLQQLTESQIDRDINELYNLYISMVNAKEASGVERGYMSYLISRSAELTSEDLNKWISLIGKADAINYESIQNRALANKLNELFKTEDTLELLEDINSERTAIISQAETGEYDITSGIWFTMLSEKINIISEAENIMLDAMDLRAQQVQDDSLQILVITLGAWLIAIILAILGYILSNEIANNIKHLESVLEKVAEDYDSQDRKINLHTAQGTDLAYELLEEIIEQTKKDKISAQEASEAKSMFLANMSHEIRTPLNGIVGFTELLKDSGLQEEQSEFVDIIEKSSENLLEIINNILDLSKIESNKLEIENIAFNPILEFESAVEVYAVRASEKHINLGCFIDPSLEFPLKGDPTKLKEVIINLLSNAVKFTNNAGSINVNIRRIDSSEIGKTRVKFEIQDSGIGVTEEQKSKIFEAFSQADTSITRKYGGTGLGLTISSSFIDLMGGKLDLDSKVGEGTTFFFTLDFEEVETLAESSKDSFNTIKALILSDSMKIKKQDKYLREYLDYFGVGYTTFKEISKVPILQKDVNYNLLFVDYDYVSEEMLAELAKLPQELIVLTKSNLMKKVDGLGLDIFKILYEPLHASKIKQTLENYVMTNASMQVVKKQSRKKFDLNTSRFVANVLVAEDNIINQKLIQRTLEDLGLSVTIANNGLDAFQKRKDGNFDMIFMDIQMPFLDGVEATAEILEWEEDYKQPHIPIVALTANALKGDREKFLAAGLDEYTTKPLVRSEIIAVLNHFLANHIVEVNDLAKDKEKIEDSKEEHSQESTATQEAIIEKLSEAVEHPSKPEYRADILIAKKSAFETRLYTRIIEGMGLTYEVASSLVDFKELIDNYSYKVVLFDKEYSDLNVDEIASSVRKLSGSNSLDSHIVLIDDSIHKDAAEHQEQVDEIINNVVNRELLQSLFKKYA</sequence>
<dbReference type="InterPro" id="IPR003661">
    <property type="entry name" value="HisK_dim/P_dom"/>
</dbReference>
<dbReference type="CDD" id="cd16922">
    <property type="entry name" value="HATPase_EvgS-ArcB-TorS-like"/>
    <property type="match status" value="1"/>
</dbReference>
<dbReference type="GO" id="GO:0000155">
    <property type="term" value="F:phosphorelay sensor kinase activity"/>
    <property type="evidence" value="ECO:0007669"/>
    <property type="project" value="InterPro"/>
</dbReference>
<protein>
    <recommendedName>
        <fullName evidence="10">Sensory/regulatory protein RpfC</fullName>
        <ecNumber evidence="2">2.7.13.3</ecNumber>
    </recommendedName>
</protein>
<dbReference type="InterPro" id="IPR003594">
    <property type="entry name" value="HATPase_dom"/>
</dbReference>
<dbReference type="SMART" id="SM00448">
    <property type="entry name" value="REC"/>
    <property type="match status" value="1"/>
</dbReference>
<evidence type="ECO:0000256" key="9">
    <source>
        <dbReference type="ARBA" id="ARBA00064003"/>
    </source>
</evidence>
<keyword evidence="7" id="KW-0067">ATP-binding</keyword>
<feature type="transmembrane region" description="Helical" evidence="13">
    <location>
        <begin position="316"/>
        <end position="339"/>
    </location>
</feature>
<dbReference type="InterPro" id="IPR001789">
    <property type="entry name" value="Sig_transdc_resp-reg_receiver"/>
</dbReference>
<keyword evidence="8" id="KW-0902">Two-component regulatory system</keyword>
<dbReference type="Pfam" id="PF02518">
    <property type="entry name" value="HATPase_c"/>
    <property type="match status" value="1"/>
</dbReference>
<dbReference type="PROSITE" id="PS50109">
    <property type="entry name" value="HIS_KIN"/>
    <property type="match status" value="1"/>
</dbReference>
<dbReference type="Gene3D" id="3.30.565.10">
    <property type="entry name" value="Histidine kinase-like ATPase, C-terminal domain"/>
    <property type="match status" value="1"/>
</dbReference>
<feature type="modified residue" description="4-aspartylphosphate" evidence="11">
    <location>
        <position position="836"/>
    </location>
</feature>
<dbReference type="InterPro" id="IPR036097">
    <property type="entry name" value="HisK_dim/P_sf"/>
</dbReference>
<dbReference type="InterPro" id="IPR004358">
    <property type="entry name" value="Sig_transdc_His_kin-like_C"/>
</dbReference>
<feature type="transmembrane region" description="Helical" evidence="13">
    <location>
        <begin position="12"/>
        <end position="29"/>
    </location>
</feature>
<dbReference type="FunFam" id="3.30.565.10:FF:000010">
    <property type="entry name" value="Sensor histidine kinase RcsC"/>
    <property type="match status" value="1"/>
</dbReference>
<dbReference type="SMART" id="SM00388">
    <property type="entry name" value="HisKA"/>
    <property type="match status" value="1"/>
</dbReference>
<reference evidence="16 17" key="1">
    <citation type="submission" date="2019-04" db="EMBL/GenBank/DDBJ databases">
        <title>Sulfurimonas crateris sp. nov. a facultative anaerobic sulfur-oxidizing chemolithautotrophic bacterium isolated from a terrestrial mud vulcano.</title>
        <authorList>
            <person name="Ratnikova N.M."/>
            <person name="Slobodkin A.I."/>
            <person name="Merkel A.Y."/>
            <person name="Novikov A."/>
            <person name="Bonch-Osmolovskaya E.A."/>
            <person name="Slobodkina G.B."/>
        </authorList>
    </citation>
    <scope>NUCLEOTIDE SEQUENCE [LARGE SCALE GENOMIC DNA]</scope>
    <source>
        <strain evidence="16 17">SN118</strain>
    </source>
</reference>
<dbReference type="OrthoDB" id="5372021at2"/>
<organism evidence="16 17">
    <name type="scientific">Sulfurimonas crateris</name>
    <dbReference type="NCBI Taxonomy" id="2574727"/>
    <lineage>
        <taxon>Bacteria</taxon>
        <taxon>Pseudomonadati</taxon>
        <taxon>Campylobacterota</taxon>
        <taxon>Epsilonproteobacteria</taxon>
        <taxon>Campylobacterales</taxon>
        <taxon>Sulfurimonadaceae</taxon>
        <taxon>Sulfurimonas</taxon>
    </lineage>
</organism>
<dbReference type="Pfam" id="PF00072">
    <property type="entry name" value="Response_reg"/>
    <property type="match status" value="1"/>
</dbReference>
<keyword evidence="13" id="KW-1133">Transmembrane helix</keyword>
<dbReference type="InterPro" id="IPR011006">
    <property type="entry name" value="CheY-like_superfamily"/>
</dbReference>
<evidence type="ECO:0000256" key="2">
    <source>
        <dbReference type="ARBA" id="ARBA00012438"/>
    </source>
</evidence>
<evidence type="ECO:0000256" key="10">
    <source>
        <dbReference type="ARBA" id="ARBA00068150"/>
    </source>
</evidence>
<gene>
    <name evidence="16" type="ORF">FCU45_02235</name>
</gene>
<keyword evidence="12" id="KW-0175">Coiled coil</keyword>